<evidence type="ECO:0000313" key="8">
    <source>
        <dbReference type="Proteomes" id="UP000054383"/>
    </source>
</evidence>
<dbReference type="Gene3D" id="1.20.58.340">
    <property type="entry name" value="Magnesium transport protein CorA, transmembrane region"/>
    <property type="match status" value="1"/>
</dbReference>
<comment type="subcellular location">
    <subcellularLocation>
        <location evidence="1">Membrane</location>
        <topology evidence="1">Multi-pass membrane protein</topology>
    </subcellularLocation>
</comment>
<evidence type="ECO:0000256" key="1">
    <source>
        <dbReference type="ARBA" id="ARBA00004141"/>
    </source>
</evidence>
<gene>
    <name evidence="7" type="ORF">PISL3812_00344</name>
</gene>
<feature type="compositionally biased region" description="Low complexity" evidence="5">
    <location>
        <begin position="1"/>
        <end position="12"/>
    </location>
</feature>
<dbReference type="OrthoDB" id="194358at2759"/>
<dbReference type="GO" id="GO:0016020">
    <property type="term" value="C:membrane"/>
    <property type="evidence" value="ECO:0007669"/>
    <property type="project" value="UniProtKB-SubCell"/>
</dbReference>
<protein>
    <submittedName>
        <fullName evidence="7">Magnesium transporter ALR1</fullName>
    </submittedName>
</protein>
<proteinExistence type="predicted"/>
<evidence type="ECO:0000313" key="7">
    <source>
        <dbReference type="EMBL" id="CRG82996.1"/>
    </source>
</evidence>
<feature type="compositionally biased region" description="Basic and acidic residues" evidence="5">
    <location>
        <begin position="886"/>
        <end position="898"/>
    </location>
</feature>
<feature type="transmembrane region" description="Helical" evidence="6">
    <location>
        <begin position="543"/>
        <end position="563"/>
    </location>
</feature>
<dbReference type="AlphaFoldDB" id="A0A0U1LKR9"/>
<evidence type="ECO:0000256" key="5">
    <source>
        <dbReference type="SAM" id="MobiDB-lite"/>
    </source>
</evidence>
<dbReference type="Proteomes" id="UP000054383">
    <property type="component" value="Unassembled WGS sequence"/>
</dbReference>
<evidence type="ECO:0000256" key="3">
    <source>
        <dbReference type="ARBA" id="ARBA00022989"/>
    </source>
</evidence>
<organism evidence="7 8">
    <name type="scientific">Talaromyces islandicus</name>
    <name type="common">Penicillium islandicum</name>
    <dbReference type="NCBI Taxonomy" id="28573"/>
    <lineage>
        <taxon>Eukaryota</taxon>
        <taxon>Fungi</taxon>
        <taxon>Dikarya</taxon>
        <taxon>Ascomycota</taxon>
        <taxon>Pezizomycotina</taxon>
        <taxon>Eurotiomycetes</taxon>
        <taxon>Eurotiomycetidae</taxon>
        <taxon>Eurotiales</taxon>
        <taxon>Trichocomaceae</taxon>
        <taxon>Talaromyces</taxon>
        <taxon>Talaromyces sect. Islandici</taxon>
    </lineage>
</organism>
<evidence type="ECO:0000256" key="6">
    <source>
        <dbReference type="SAM" id="Phobius"/>
    </source>
</evidence>
<sequence>MSDDNNNNNTNIDDTRPPPLTVTASSSPTDERRAAVVEQGDWSDGHTSQSRVSDHIEIPENNNQEENETTQKQNAQDGAKKRRKGPELGDRNRRLQGPGLKWHKAYSELKPFSGRVLVIDFAKGDKSNSHIRKVAAQEIFSLDSLRRIYHAPDAQQSAPAMRVIHVQNADWAIPFLLRKYNISSSSSTDGKKDDTVVADFGRYLRYKKPEMRGGKPFLAGKTWKVQYDPWRGVNKTSFGLDYIKSFPSNRARRETGDRRDGRDRMMQLDDFDDNDEPICSHDVYVQRVSCYIQHQQTASNKRLSLDDLPQRKHFYPSDVFGENGDTVVNGARKDRHEFQSRLRSLDNGNAIIIFDNSSSGCIEDTLIPARRDLECRWRRLPFYLAFESRDPIRGDDETLALNCSKAVLADIFKAIVMTWDGFLDHAVTHMTILEDKIYDQPADESRAPELWANSSAWLKVEKLVNVHSAVMHEMQMRLHELTDDIDTEDNWLDDSPGDFERLMNLITEDLTKPTESLISLLYQSVSIRDSRHSLELGVSMWRLSWITFIFLPLTFIVGFFGMNVDTFADNPSMKWYFIAAIPFMVGVIAIYFFTKRLATQNRRTPRERAVYESFFQEMAALNPVLWSRSGPRTHIRPRGRVARVKWALVKWWLRPTNTIVIDPEDSVAQNAEGDANRAGGASAGGDSLGTISRIQRYLSKRWTDQISRTVSSLDSEAGGLMLDDLGSDDRLSGEHSIGEGLTEIAETLSAAALPVVVSGRPASDPGVHDEQQPGAPMHLLRVPGHTTKAAMSLSSPVLPQQQAQQAQKAQQESAAETGGAHFDTSEISNPVIAAALQRYERQRSRSNSSRRGGGSGSRHRPRSSGSSGGGRNSNSVLVEEEDADWLQERGRKGKDWLWRRTGSGGEAEYRNSSSVERSRTRSDTRQ</sequence>
<dbReference type="InterPro" id="IPR045863">
    <property type="entry name" value="CorA_TM1_TM2"/>
</dbReference>
<feature type="compositionally biased region" description="Low complexity" evidence="5">
    <location>
        <begin position="800"/>
        <end position="815"/>
    </location>
</feature>
<dbReference type="OMA" id="HVQNADW"/>
<keyword evidence="4 6" id="KW-0472">Membrane</keyword>
<feature type="region of interest" description="Disordered" evidence="5">
    <location>
        <begin position="759"/>
        <end position="926"/>
    </location>
</feature>
<dbReference type="EMBL" id="CVMT01000001">
    <property type="protein sequence ID" value="CRG82996.1"/>
    <property type="molecule type" value="Genomic_DNA"/>
</dbReference>
<dbReference type="InterPro" id="IPR002523">
    <property type="entry name" value="MgTranspt_CorA/ZnTranspt_ZntB"/>
</dbReference>
<feature type="transmembrane region" description="Helical" evidence="6">
    <location>
        <begin position="575"/>
        <end position="593"/>
    </location>
</feature>
<keyword evidence="8" id="KW-1185">Reference proteome</keyword>
<accession>A0A0U1LKR9</accession>
<evidence type="ECO:0000256" key="2">
    <source>
        <dbReference type="ARBA" id="ARBA00022692"/>
    </source>
</evidence>
<dbReference type="GO" id="GO:0046873">
    <property type="term" value="F:metal ion transmembrane transporter activity"/>
    <property type="evidence" value="ECO:0007669"/>
    <property type="project" value="InterPro"/>
</dbReference>
<keyword evidence="3 6" id="KW-1133">Transmembrane helix</keyword>
<dbReference type="Pfam" id="PF01544">
    <property type="entry name" value="CorA"/>
    <property type="match status" value="1"/>
</dbReference>
<feature type="region of interest" description="Disordered" evidence="5">
    <location>
        <begin position="1"/>
        <end position="99"/>
    </location>
</feature>
<keyword evidence="2 6" id="KW-0812">Transmembrane</keyword>
<dbReference type="STRING" id="28573.A0A0U1LKR9"/>
<dbReference type="SUPFAM" id="SSF144083">
    <property type="entry name" value="Magnesium transport protein CorA, transmembrane region"/>
    <property type="match status" value="1"/>
</dbReference>
<name>A0A0U1LKR9_TALIS</name>
<reference evidence="7 8" key="1">
    <citation type="submission" date="2015-04" db="EMBL/GenBank/DDBJ databases">
        <authorList>
            <person name="Syromyatnikov M.Y."/>
            <person name="Popov V.N."/>
        </authorList>
    </citation>
    <scope>NUCLEOTIDE SEQUENCE [LARGE SCALE GENOMIC DNA]</scope>
    <source>
        <strain evidence="7">WF-38-12</strain>
    </source>
</reference>
<evidence type="ECO:0000256" key="4">
    <source>
        <dbReference type="ARBA" id="ARBA00023136"/>
    </source>
</evidence>
<feature type="compositionally biased region" description="Basic and acidic residues" evidence="5">
    <location>
        <begin position="916"/>
        <end position="926"/>
    </location>
</feature>